<name>A0ABW8PXV4_9GAMM</name>
<accession>A0ABW8PXV4</accession>
<proteinExistence type="predicted"/>
<protein>
    <submittedName>
        <fullName evidence="1">DUF2442 domain-containing protein</fullName>
    </submittedName>
</protein>
<dbReference type="Gene3D" id="3.30.2020.10">
    <property type="entry name" value="NE0471-like N-terminal domain"/>
    <property type="match status" value="1"/>
</dbReference>
<dbReference type="InterPro" id="IPR018841">
    <property type="entry name" value="DUF2442"/>
</dbReference>
<organism evidence="1 2">
    <name type="scientific">Marinospirillum alkalitolerans</name>
    <dbReference type="NCBI Taxonomy" id="3123374"/>
    <lineage>
        <taxon>Bacteria</taxon>
        <taxon>Pseudomonadati</taxon>
        <taxon>Pseudomonadota</taxon>
        <taxon>Gammaproteobacteria</taxon>
        <taxon>Oceanospirillales</taxon>
        <taxon>Oceanospirillaceae</taxon>
        <taxon>Marinospirillum</taxon>
    </lineage>
</organism>
<dbReference type="Proteomes" id="UP001621714">
    <property type="component" value="Unassembled WGS sequence"/>
</dbReference>
<dbReference type="RefSeq" id="WP_405337441.1">
    <property type="nucleotide sequence ID" value="NZ_JBANFI010000002.1"/>
</dbReference>
<dbReference type="SUPFAM" id="SSF143880">
    <property type="entry name" value="NE0471 N-terminal domain-like"/>
    <property type="match status" value="1"/>
</dbReference>
<dbReference type="InterPro" id="IPR036782">
    <property type="entry name" value="NE0471-like_N"/>
</dbReference>
<reference evidence="1 2" key="1">
    <citation type="submission" date="2024-02" db="EMBL/GenBank/DDBJ databases">
        <title>Marinospirillum sp. MEB 164 isolated from Lonar lake sediment.</title>
        <authorList>
            <person name="Joshi A."/>
            <person name="Thite S."/>
        </authorList>
    </citation>
    <scope>NUCLEOTIDE SEQUENCE [LARGE SCALE GENOMIC DNA]</scope>
    <source>
        <strain evidence="1 2">MEB164</strain>
    </source>
</reference>
<dbReference type="Pfam" id="PF10387">
    <property type="entry name" value="DUF2442"/>
    <property type="match status" value="1"/>
</dbReference>
<gene>
    <name evidence="1" type="ORF">V6U78_04010</name>
</gene>
<dbReference type="EMBL" id="JBANFI010000002">
    <property type="protein sequence ID" value="MFK7160197.1"/>
    <property type="molecule type" value="Genomic_DNA"/>
</dbReference>
<keyword evidence="2" id="KW-1185">Reference proteome</keyword>
<evidence type="ECO:0000313" key="2">
    <source>
        <dbReference type="Proteomes" id="UP001621714"/>
    </source>
</evidence>
<evidence type="ECO:0000313" key="1">
    <source>
        <dbReference type="EMBL" id="MFK7160197.1"/>
    </source>
</evidence>
<comment type="caution">
    <text evidence="1">The sequence shown here is derived from an EMBL/GenBank/DDBJ whole genome shotgun (WGS) entry which is preliminary data.</text>
</comment>
<sequence length="83" mass="10011">MLLSILHAEPLDAYRIALTFNNQHRVVVDFAPFLFHSPHPDYVIYQDRAHFLRFQLLDGNLNWDDYRMIFPIEDLYHQRLIPS</sequence>